<sequence length="402" mass="44303">MAIKRVRIDQLRPGMYIHDLNCGWLQHGFLRQQFLLKSQSQIEKMHHQGMHDVYIDTGKGADLPGAPTEAEVQQVLQEQLEASGTQKAMLPTAPVPQRAEAVAAQRILGEAQGVVKDMMQDIRLGKQVDPAKAMPVVDEINASMLRNPGALLSLGRIKQADTYTFQHCVSVCALLVSFAHALGLDAEEVREVGLGGLLHDVGKMKIPNEILNKPGRLTQEEFAIMKSHAALSRELLQGTPGISETVIRIASEHHEKMGGCGYPLGLRGDQISQPGRMAAIVDVYDALTSNRVYHKGMEPSDALKKLLEWSGDHLDGELVQLFIRALGIYPVGSLVRLSDDKLAVVVEQQEDLLRPMVRVIYDAARGYGLPPKDLNLLGSDQHIESFEEPAEWGLDPLDYLRA</sequence>
<dbReference type="SMART" id="SM00471">
    <property type="entry name" value="HDc"/>
    <property type="match status" value="1"/>
</dbReference>
<dbReference type="InterPro" id="IPR037522">
    <property type="entry name" value="HD_GYP_dom"/>
</dbReference>
<dbReference type="AlphaFoldDB" id="A0A936K6K1"/>
<dbReference type="PANTHER" id="PTHR43155:SF2">
    <property type="entry name" value="CYCLIC DI-GMP PHOSPHODIESTERASE PA4108"/>
    <property type="match status" value="1"/>
</dbReference>
<dbReference type="NCBIfam" id="TIGR00277">
    <property type="entry name" value="HDIG"/>
    <property type="match status" value="1"/>
</dbReference>
<dbReference type="InterPro" id="IPR021812">
    <property type="entry name" value="DUF3391"/>
</dbReference>
<gene>
    <name evidence="3" type="ORF">IPN91_06235</name>
</gene>
<feature type="domain" description="HD-GYP" evidence="2">
    <location>
        <begin position="142"/>
        <end position="338"/>
    </location>
</feature>
<dbReference type="Proteomes" id="UP000709959">
    <property type="component" value="Unassembled WGS sequence"/>
</dbReference>
<name>A0A936K6K1_9BACT</name>
<protein>
    <submittedName>
        <fullName evidence="3">HD-GYP domain-containing protein</fullName>
    </submittedName>
</protein>
<evidence type="ECO:0000313" key="3">
    <source>
        <dbReference type="EMBL" id="MBK8572240.1"/>
    </source>
</evidence>
<organism evidence="3 4">
    <name type="scientific">Candidatus Geothrix odensensis</name>
    <dbReference type="NCBI Taxonomy" id="2954440"/>
    <lineage>
        <taxon>Bacteria</taxon>
        <taxon>Pseudomonadati</taxon>
        <taxon>Acidobacteriota</taxon>
        <taxon>Holophagae</taxon>
        <taxon>Holophagales</taxon>
        <taxon>Holophagaceae</taxon>
        <taxon>Geothrix</taxon>
    </lineage>
</organism>
<reference evidence="3 4" key="1">
    <citation type="submission" date="2020-10" db="EMBL/GenBank/DDBJ databases">
        <title>Connecting structure to function with the recovery of over 1000 high-quality activated sludge metagenome-assembled genomes encoding full-length rRNA genes using long-read sequencing.</title>
        <authorList>
            <person name="Singleton C.M."/>
            <person name="Petriglieri F."/>
            <person name="Kristensen J.M."/>
            <person name="Kirkegaard R.H."/>
            <person name="Michaelsen T.Y."/>
            <person name="Andersen M.H."/>
            <person name="Karst S.M."/>
            <person name="Dueholm M.S."/>
            <person name="Nielsen P.H."/>
            <person name="Albertsen M."/>
        </authorList>
    </citation>
    <scope>NUCLEOTIDE SEQUENCE [LARGE SCALE GENOMIC DNA]</scope>
    <source>
        <strain evidence="3">OdNE_18-Q3-R46-58_MAXAC.008</strain>
    </source>
</reference>
<dbReference type="EMBL" id="JADKCH010000004">
    <property type="protein sequence ID" value="MBK8572240.1"/>
    <property type="molecule type" value="Genomic_DNA"/>
</dbReference>
<dbReference type="CDD" id="cd00077">
    <property type="entry name" value="HDc"/>
    <property type="match status" value="1"/>
</dbReference>
<dbReference type="InterPro" id="IPR003607">
    <property type="entry name" value="HD/PDEase_dom"/>
</dbReference>
<dbReference type="PANTHER" id="PTHR43155">
    <property type="entry name" value="CYCLIC DI-GMP PHOSPHODIESTERASE PA4108-RELATED"/>
    <property type="match status" value="1"/>
</dbReference>
<feature type="domain" description="HD" evidence="1">
    <location>
        <begin position="164"/>
        <end position="290"/>
    </location>
</feature>
<proteinExistence type="predicted"/>
<dbReference type="PROSITE" id="PS51832">
    <property type="entry name" value="HD_GYP"/>
    <property type="match status" value="1"/>
</dbReference>
<dbReference type="Pfam" id="PF11871">
    <property type="entry name" value="DUF3391"/>
    <property type="match status" value="1"/>
</dbReference>
<evidence type="ECO:0000259" key="1">
    <source>
        <dbReference type="PROSITE" id="PS51831"/>
    </source>
</evidence>
<dbReference type="Gene3D" id="1.10.3210.10">
    <property type="entry name" value="Hypothetical protein af1432"/>
    <property type="match status" value="1"/>
</dbReference>
<evidence type="ECO:0000313" key="4">
    <source>
        <dbReference type="Proteomes" id="UP000709959"/>
    </source>
</evidence>
<dbReference type="Pfam" id="PF13487">
    <property type="entry name" value="HD_5"/>
    <property type="match status" value="1"/>
</dbReference>
<comment type="caution">
    <text evidence="3">The sequence shown here is derived from an EMBL/GenBank/DDBJ whole genome shotgun (WGS) entry which is preliminary data.</text>
</comment>
<dbReference type="InterPro" id="IPR006675">
    <property type="entry name" value="HDIG_dom"/>
</dbReference>
<dbReference type="InterPro" id="IPR006674">
    <property type="entry name" value="HD_domain"/>
</dbReference>
<accession>A0A936K6K1</accession>
<dbReference type="PROSITE" id="PS51831">
    <property type="entry name" value="HD"/>
    <property type="match status" value="1"/>
</dbReference>
<dbReference type="SUPFAM" id="SSF109604">
    <property type="entry name" value="HD-domain/PDEase-like"/>
    <property type="match status" value="1"/>
</dbReference>
<evidence type="ECO:0000259" key="2">
    <source>
        <dbReference type="PROSITE" id="PS51832"/>
    </source>
</evidence>